<dbReference type="Proteomes" id="UP000663828">
    <property type="component" value="Unassembled WGS sequence"/>
</dbReference>
<dbReference type="Proteomes" id="UP000663852">
    <property type="component" value="Unassembled WGS sequence"/>
</dbReference>
<dbReference type="EMBL" id="CAJNOR010002528">
    <property type="protein sequence ID" value="CAF1306842.1"/>
    <property type="molecule type" value="Genomic_DNA"/>
</dbReference>
<feature type="chain" id="PRO_5035685983" description="Carboxylesterase type B domain-containing protein" evidence="1">
    <location>
        <begin position="21"/>
        <end position="548"/>
    </location>
</feature>
<dbReference type="SUPFAM" id="SSF53474">
    <property type="entry name" value="alpha/beta-Hydrolases"/>
    <property type="match status" value="1"/>
</dbReference>
<sequence length="548" mass="62188">MRCYWALEVLLFCLVTTITCVHVGLRTQQGIVYGRQTQSSIEYLGIQYAKVIRWKPPIDLASEKFPNGSFHATSFGPCCPQPKTNTSIPEQNEQCLYLNIYKPIIPSNHSLLPVFVWIHGGAHKIGCSSQSIPLIYNGTNMIAHSPPDQPVIIVTINYRLGVLADMFLTELVDEDPQWPTAGNYMYLDMLSALRWIKRNIRDYGGDEDNVSLFGQSAGGLSVTDLGALKGSAGLYRTAVSQSGLDSPGTYLSYYNITSALNVSSYIVRNLNCTSEDKQKLLSCIRNASIEDLFQIYGDYYTKPIIDRYFFPLYPPLAIQNGQYNNISLIMGNNDYDLTLCLQYPDMNYTEAVGLISQSVNRKWIPSIVEYYQLENCSANRTANVSRCCHIVNVIATDKLFDCDIRRIFDAFYSKYGPQFAQNKFFSYHLNCYPKCPIVPEQGLCLHSAELPFVFGTISTFHSEEVFNCTWDQSTRLFSNRIIAHWINIATTGRPLIQWPSYNPYAPKHFHITPDRGFITEVWDRNCSFFNAMESEGVNETFGELFKSI</sequence>
<dbReference type="OrthoDB" id="19653at2759"/>
<evidence type="ECO:0000313" key="3">
    <source>
        <dbReference type="EMBL" id="CAF1141774.1"/>
    </source>
</evidence>
<feature type="signal peptide" evidence="1">
    <location>
        <begin position="1"/>
        <end position="20"/>
    </location>
</feature>
<dbReference type="InterPro" id="IPR002018">
    <property type="entry name" value="CarbesteraseB"/>
</dbReference>
<dbReference type="Pfam" id="PF00135">
    <property type="entry name" value="COesterase"/>
    <property type="match status" value="1"/>
</dbReference>
<proteinExistence type="predicted"/>
<feature type="domain" description="Carboxylesterase type B" evidence="2">
    <location>
        <begin position="26"/>
        <end position="515"/>
    </location>
</feature>
<dbReference type="PANTHER" id="PTHR11559">
    <property type="entry name" value="CARBOXYLESTERASE"/>
    <property type="match status" value="1"/>
</dbReference>
<comment type="caution">
    <text evidence="3">The sequence shown here is derived from an EMBL/GenBank/DDBJ whole genome shotgun (WGS) entry which is preliminary data.</text>
</comment>
<dbReference type="AlphaFoldDB" id="A0A814S8J4"/>
<keyword evidence="1" id="KW-0732">Signal</keyword>
<organism evidence="3 6">
    <name type="scientific">Adineta ricciae</name>
    <name type="common">Rotifer</name>
    <dbReference type="NCBI Taxonomy" id="249248"/>
    <lineage>
        <taxon>Eukaryota</taxon>
        <taxon>Metazoa</taxon>
        <taxon>Spiralia</taxon>
        <taxon>Gnathifera</taxon>
        <taxon>Rotifera</taxon>
        <taxon>Eurotatoria</taxon>
        <taxon>Bdelloidea</taxon>
        <taxon>Adinetida</taxon>
        <taxon>Adinetidae</taxon>
        <taxon>Adineta</taxon>
    </lineage>
</organism>
<accession>A0A814S8J4</accession>
<evidence type="ECO:0000313" key="5">
    <source>
        <dbReference type="Proteomes" id="UP000663828"/>
    </source>
</evidence>
<reference evidence="3" key="1">
    <citation type="submission" date="2021-02" db="EMBL/GenBank/DDBJ databases">
        <authorList>
            <person name="Nowell W R."/>
        </authorList>
    </citation>
    <scope>NUCLEOTIDE SEQUENCE</scope>
</reference>
<dbReference type="Gene3D" id="3.40.50.1820">
    <property type="entry name" value="alpha/beta hydrolase"/>
    <property type="match status" value="1"/>
</dbReference>
<dbReference type="EMBL" id="CAJNOJ010000114">
    <property type="protein sequence ID" value="CAF1141774.1"/>
    <property type="molecule type" value="Genomic_DNA"/>
</dbReference>
<evidence type="ECO:0000313" key="6">
    <source>
        <dbReference type="Proteomes" id="UP000663852"/>
    </source>
</evidence>
<name>A0A814S8J4_ADIRI</name>
<evidence type="ECO:0000256" key="1">
    <source>
        <dbReference type="SAM" id="SignalP"/>
    </source>
</evidence>
<dbReference type="InterPro" id="IPR029058">
    <property type="entry name" value="AB_hydrolase_fold"/>
</dbReference>
<gene>
    <name evidence="3" type="ORF">EDS130_LOCUS22133</name>
    <name evidence="4" type="ORF">XAT740_LOCUS29164</name>
</gene>
<evidence type="ECO:0000313" key="4">
    <source>
        <dbReference type="EMBL" id="CAF1306842.1"/>
    </source>
</evidence>
<keyword evidence="5" id="KW-1185">Reference proteome</keyword>
<protein>
    <recommendedName>
        <fullName evidence="2">Carboxylesterase type B domain-containing protein</fullName>
    </recommendedName>
</protein>
<dbReference type="InterPro" id="IPR050309">
    <property type="entry name" value="Type-B_Carboxylest/Lipase"/>
</dbReference>
<evidence type="ECO:0000259" key="2">
    <source>
        <dbReference type="Pfam" id="PF00135"/>
    </source>
</evidence>